<proteinExistence type="predicted"/>
<dbReference type="Pfam" id="PF05014">
    <property type="entry name" value="Nuc_deoxyrib_tr"/>
    <property type="match status" value="1"/>
</dbReference>
<dbReference type="InterPro" id="IPR007710">
    <property type="entry name" value="Nucleoside_deoxyribTrfase"/>
</dbReference>
<accession>X0Q4W4</accession>
<dbReference type="Proteomes" id="UP000019491">
    <property type="component" value="Unassembled WGS sequence"/>
</dbReference>
<dbReference type="SUPFAM" id="SSF52309">
    <property type="entry name" value="N-(deoxy)ribosyltransferase-like"/>
    <property type="match status" value="1"/>
</dbReference>
<dbReference type="Gene3D" id="3.40.50.450">
    <property type="match status" value="1"/>
</dbReference>
<keyword evidence="2" id="KW-1185">Reference proteome</keyword>
<protein>
    <recommendedName>
        <fullName evidence="3">Nucleoside 2-deoxyribosyltransferase</fullName>
    </recommendedName>
</protein>
<evidence type="ECO:0000313" key="2">
    <source>
        <dbReference type="Proteomes" id="UP000019491"/>
    </source>
</evidence>
<evidence type="ECO:0000313" key="1">
    <source>
        <dbReference type="EMBL" id="GAF45561.1"/>
    </source>
</evidence>
<dbReference type="RefSeq" id="WP_081792374.1">
    <property type="nucleotide sequence ID" value="NZ_BAWF01000022.1"/>
</dbReference>
<comment type="caution">
    <text evidence="1">The sequence shown here is derived from an EMBL/GenBank/DDBJ whole genome shotgun (WGS) entry which is preliminary data.</text>
</comment>
<organism evidence="1 2">
    <name type="scientific">Rhodococcus wratislaviensis NBRC 100605</name>
    <dbReference type="NCBI Taxonomy" id="1219028"/>
    <lineage>
        <taxon>Bacteria</taxon>
        <taxon>Bacillati</taxon>
        <taxon>Actinomycetota</taxon>
        <taxon>Actinomycetes</taxon>
        <taxon>Mycobacteriales</taxon>
        <taxon>Nocardiaceae</taxon>
        <taxon>Rhodococcus</taxon>
    </lineage>
</organism>
<gene>
    <name evidence="1" type="ORF">RW1_022_01410</name>
</gene>
<sequence length="162" mass="17905">MANMRRAFVSLPITENLGSDGTFRPEMKEFYSTSIEAIKSLGLEVESPVLNENWGSVKLPVTEFVQFDIDAITRSDLLAVITFTRLSNDIYLEIGYAAGLGKSILIIAPHSCRTTYMINGLAEAGNLNIVRFDSSDEVPRLLVSSIRTMSRPRSTGRRVANS</sequence>
<dbReference type="AlphaFoldDB" id="X0Q4W4"/>
<dbReference type="OrthoDB" id="4743790at2"/>
<evidence type="ECO:0008006" key="3">
    <source>
        <dbReference type="Google" id="ProtNLM"/>
    </source>
</evidence>
<dbReference type="EMBL" id="BAWF01000022">
    <property type="protein sequence ID" value="GAF45561.1"/>
    <property type="molecule type" value="Genomic_DNA"/>
</dbReference>
<name>X0Q4W4_RHOWR</name>
<reference evidence="1 2" key="1">
    <citation type="submission" date="2014-02" db="EMBL/GenBank/DDBJ databases">
        <title>Whole genome shotgun sequence of Rhodococcus wratislaviensis NBRC 100605.</title>
        <authorList>
            <person name="Hosoyama A."/>
            <person name="Tsuchikane K."/>
            <person name="Yoshida I."/>
            <person name="Ohji S."/>
            <person name="Ichikawa N."/>
            <person name="Yamazoe A."/>
            <person name="Fujita N."/>
        </authorList>
    </citation>
    <scope>NUCLEOTIDE SEQUENCE [LARGE SCALE GENOMIC DNA]</scope>
    <source>
        <strain evidence="1 2">NBRC 100605</strain>
    </source>
</reference>